<evidence type="ECO:0000313" key="4">
    <source>
        <dbReference type="EMBL" id="CAL1610657.1"/>
    </source>
</evidence>
<dbReference type="EMBL" id="OZ035829">
    <property type="protein sequence ID" value="CAL1610657.1"/>
    <property type="molecule type" value="Genomic_DNA"/>
</dbReference>
<gene>
    <name evidence="4" type="ORF">KC01_LOCUS37226</name>
</gene>
<dbReference type="InterPro" id="IPR012461">
    <property type="entry name" value="SACK1"/>
</dbReference>
<proteinExistence type="inferred from homology"/>
<comment type="similarity">
    <text evidence="1">Belongs to the FAM83 family.</text>
</comment>
<organism evidence="4 5">
    <name type="scientific">Knipowitschia caucasica</name>
    <name type="common">Caucasian dwarf goby</name>
    <name type="synonym">Pomatoschistus caucasicus</name>
    <dbReference type="NCBI Taxonomy" id="637954"/>
    <lineage>
        <taxon>Eukaryota</taxon>
        <taxon>Metazoa</taxon>
        <taxon>Chordata</taxon>
        <taxon>Craniata</taxon>
        <taxon>Vertebrata</taxon>
        <taxon>Euteleostomi</taxon>
        <taxon>Actinopterygii</taxon>
        <taxon>Neopterygii</taxon>
        <taxon>Teleostei</taxon>
        <taxon>Neoteleostei</taxon>
        <taxon>Acanthomorphata</taxon>
        <taxon>Gobiaria</taxon>
        <taxon>Gobiiformes</taxon>
        <taxon>Gobioidei</taxon>
        <taxon>Gobiidae</taxon>
        <taxon>Gobiinae</taxon>
        <taxon>Knipowitschia</taxon>
    </lineage>
</organism>
<dbReference type="GO" id="GO:0019901">
    <property type="term" value="F:protein kinase binding"/>
    <property type="evidence" value="ECO:0007669"/>
    <property type="project" value="TreeGrafter"/>
</dbReference>
<sequence>MEANVPPLWCRRVKLQGKVRRRVQDLRIPSSSIFDSLSSRATLELSHNESARLAADCLLSQGLEAYQETLQTEGEVDFLSQLEKKYFLENGEDSEPDAGDGGDAFESSSSSFHSATQCPSVPCSTEDGKAGCQSHESNVELYLYSENRAAGIKDVVREFIRKAETTLALVTDHFSDVELLCDLLEASRKRFVSVHLILDHLNLSIFRDMWHQLRLRSEDFPKLSVCSVKGHTYCAKNGRKLSGQLSETFIISDSTEVLIGSFSFSCLSWVVHRSLAFIVKDSAVPHFLEEFERLSSSSTPVSGFINASTSAPFKTHTDKQQPKSMAISNHTDMVRINKWIEDALHLEIG</sequence>
<reference evidence="4 5" key="1">
    <citation type="submission" date="2024-04" db="EMBL/GenBank/DDBJ databases">
        <authorList>
            <person name="Waldvogel A.-M."/>
            <person name="Schoenle A."/>
        </authorList>
    </citation>
    <scope>NUCLEOTIDE SEQUENCE [LARGE SCALE GENOMIC DNA]</scope>
</reference>
<dbReference type="Proteomes" id="UP001497482">
    <property type="component" value="Chromosome 7"/>
</dbReference>
<name>A0AAV2MBF3_KNICA</name>
<feature type="compositionally biased region" description="Low complexity" evidence="2">
    <location>
        <begin position="104"/>
        <end position="115"/>
    </location>
</feature>
<feature type="region of interest" description="Disordered" evidence="2">
    <location>
        <begin position="91"/>
        <end position="117"/>
    </location>
</feature>
<dbReference type="PANTHER" id="PTHR16181">
    <property type="entry name" value="PROTEIN FAM83A-RELATED"/>
    <property type="match status" value="1"/>
</dbReference>
<dbReference type="PANTHER" id="PTHR16181:SF29">
    <property type="entry name" value="PROTEIN FAM83A-RELATED"/>
    <property type="match status" value="1"/>
</dbReference>
<feature type="domain" description="Scaffolding anchor of CK1" evidence="3">
    <location>
        <begin position="39"/>
        <end position="299"/>
    </location>
</feature>
<dbReference type="SUPFAM" id="SSF56024">
    <property type="entry name" value="Phospholipase D/nuclease"/>
    <property type="match status" value="1"/>
</dbReference>
<evidence type="ECO:0000256" key="2">
    <source>
        <dbReference type="SAM" id="MobiDB-lite"/>
    </source>
</evidence>
<dbReference type="GO" id="GO:0007173">
    <property type="term" value="P:epidermal growth factor receptor signaling pathway"/>
    <property type="evidence" value="ECO:0007669"/>
    <property type="project" value="TreeGrafter"/>
</dbReference>
<evidence type="ECO:0000259" key="3">
    <source>
        <dbReference type="Pfam" id="PF07894"/>
    </source>
</evidence>
<dbReference type="InterPro" id="IPR050944">
    <property type="entry name" value="FAM83"/>
</dbReference>
<dbReference type="AlphaFoldDB" id="A0AAV2MBF3"/>
<protein>
    <recommendedName>
        <fullName evidence="3">Scaffolding anchor of CK1 domain-containing protein</fullName>
    </recommendedName>
</protein>
<dbReference type="Gene3D" id="3.30.870.10">
    <property type="entry name" value="Endonuclease Chain A"/>
    <property type="match status" value="1"/>
</dbReference>
<accession>A0AAV2MBF3</accession>
<feature type="compositionally biased region" description="Acidic residues" evidence="2">
    <location>
        <begin position="91"/>
        <end position="100"/>
    </location>
</feature>
<evidence type="ECO:0000313" key="5">
    <source>
        <dbReference type="Proteomes" id="UP001497482"/>
    </source>
</evidence>
<keyword evidence="5" id="KW-1185">Reference proteome</keyword>
<evidence type="ECO:0000256" key="1">
    <source>
        <dbReference type="ARBA" id="ARBA00006937"/>
    </source>
</evidence>
<dbReference type="Pfam" id="PF07894">
    <property type="entry name" value="SACK1"/>
    <property type="match status" value="1"/>
</dbReference>